<feature type="non-terminal residue" evidence="9">
    <location>
        <position position="1029"/>
    </location>
</feature>
<keyword evidence="5" id="KW-0539">Nucleus</keyword>
<dbReference type="EMBL" id="JAVRJZ010000176">
    <property type="protein sequence ID" value="KAK2702763.1"/>
    <property type="molecule type" value="Genomic_DNA"/>
</dbReference>
<feature type="compositionally biased region" description="Basic and acidic residues" evidence="7">
    <location>
        <begin position="744"/>
        <end position="755"/>
    </location>
</feature>
<dbReference type="GO" id="GO:0005634">
    <property type="term" value="C:nucleus"/>
    <property type="evidence" value="ECO:0007669"/>
    <property type="project" value="UniProtKB-SubCell"/>
</dbReference>
<dbReference type="SUPFAM" id="SSF48371">
    <property type="entry name" value="ARM repeat"/>
    <property type="match status" value="1"/>
</dbReference>
<feature type="compositionally biased region" description="Polar residues" evidence="7">
    <location>
        <begin position="994"/>
        <end position="1005"/>
    </location>
</feature>
<feature type="compositionally biased region" description="Basic and acidic residues" evidence="7">
    <location>
        <begin position="909"/>
        <end position="919"/>
    </location>
</feature>
<proteinExistence type="predicted"/>
<feature type="compositionally biased region" description="Polar residues" evidence="7">
    <location>
        <begin position="675"/>
        <end position="699"/>
    </location>
</feature>
<dbReference type="GO" id="GO:0140445">
    <property type="term" value="C:chromosome, telomeric repeat region"/>
    <property type="evidence" value="ECO:0007669"/>
    <property type="project" value="TreeGrafter"/>
</dbReference>
<comment type="subcellular location">
    <subcellularLocation>
        <location evidence="2">Chromosome</location>
        <location evidence="2">Telomere</location>
    </subcellularLocation>
    <subcellularLocation>
        <location evidence="1">Nucleus</location>
    </subcellularLocation>
</comment>
<protein>
    <recommendedName>
        <fullName evidence="8">Telomere-associated protein Rif1 N-terminal domain-containing protein</fullName>
    </recommendedName>
</protein>
<gene>
    <name evidence="9" type="ORF">QYM36_018639</name>
</gene>
<sequence>MSFSRETFENLHSKLISNKAPDIQVLEQLAIMNFSSNKNECKLVLESLEKFVNIDPVDPRLRSSIVKCFENCAKYIKFAPSILAMLPFIYQGVYSENEALRKQAIQILRSIVNNERYDSTEDLRKEIFKICNVYMPRMVATHDPKYLETFELTLELLGKRLNIDIPILNGMLKLEQDALLSRDGAFRIQALIAWKKVIDTFSLYHQVFENPKRIALVMKPLLRPGGDNLEIINAKIDVWLHLLSKFNLEILLFQSTVVGMCNYIVSLAHFPGLMNRFVSIFTKMICGSDPRVPVISDDLFIKNYPKMFSYFEVSIKKDVDSDLKEGIICSFIKRLVTIGGSEELDYTTKSNGLQKSEIKDICFTLGRDAQFIDFAKKSRGNNFLQRLLDYLLDVLIDMDTIAKWNELVDFAMISVQCNNKPYSVIQLLLQKMKIFCGSSPKSDLWMLIAKIAINYVTCTESCNQGREFDPSFEAMKEILIEPFMIFQKLNKEDISVLLLKKSALRELWNQLYRLIISTIDLEVVASSESFRIRFFNKVLTDFVEDNSLYGSFLLSSLEIAYSEVSCGKPSKEELIILYKLLNRAASCDLDKDDCKSFITFMKSLMKILSRDSIYPELIGNCVKELNLAGHEGTLNVAKRKKILKNNEAILTDDEEELKKRKSIEEKMKGRKALEPSTNPKSAKKSTITSAGKASETEQNTSASTATASSSSKTPVKYNKEKDKASQEVTIQRSSKKQVNKGPSRKIEESPFRSSKELNQPPKETNDVSSKGNHIQTVGKNLSVIEDKSDVTTPRTHSSKTPIKSSKKKDKAPKETDGVSSKGNHIQLVGKNMSESEDNSVVSAPRTHSSKTPLKSSKKKDEALKEINDVSGNGNHIQTVGMSLSEIENNSDVNTARTHSSKTPNKSSKKKDESPKEIKDASGQVKNINGKNVSEIEDDADIKTPQTQSSKTPIRSSKKKDESPKEIKDASSQGKNIQAVGKNVSEIEGVADIKTPQTQSSKTPTRSNKKKDEEFVVIPSTPRSRVLTER</sequence>
<evidence type="ECO:0000313" key="10">
    <source>
        <dbReference type="Proteomes" id="UP001187531"/>
    </source>
</evidence>
<evidence type="ECO:0000256" key="2">
    <source>
        <dbReference type="ARBA" id="ARBA00004574"/>
    </source>
</evidence>
<feature type="compositionally biased region" description="Basic and acidic residues" evidence="7">
    <location>
        <begin position="958"/>
        <end position="968"/>
    </location>
</feature>
<evidence type="ECO:0000256" key="4">
    <source>
        <dbReference type="ARBA" id="ARBA00022895"/>
    </source>
</evidence>
<dbReference type="Pfam" id="PF12231">
    <property type="entry name" value="Rif1_N"/>
    <property type="match status" value="1"/>
</dbReference>
<evidence type="ECO:0000256" key="5">
    <source>
        <dbReference type="ARBA" id="ARBA00023242"/>
    </source>
</evidence>
<feature type="compositionally biased region" description="Low complexity" evidence="7">
    <location>
        <begin position="700"/>
        <end position="711"/>
    </location>
</feature>
<feature type="compositionally biased region" description="Polar residues" evidence="7">
    <location>
        <begin position="943"/>
        <end position="954"/>
    </location>
</feature>
<evidence type="ECO:0000256" key="6">
    <source>
        <dbReference type="ARBA" id="ARBA00023306"/>
    </source>
</evidence>
<evidence type="ECO:0000313" key="9">
    <source>
        <dbReference type="EMBL" id="KAK2702763.1"/>
    </source>
</evidence>
<dbReference type="PANTHER" id="PTHR22928">
    <property type="entry name" value="TELOMERE-ASSOCIATED PROTEIN RIF1"/>
    <property type="match status" value="1"/>
</dbReference>
<evidence type="ECO:0000256" key="1">
    <source>
        <dbReference type="ARBA" id="ARBA00004123"/>
    </source>
</evidence>
<dbReference type="GO" id="GO:0000723">
    <property type="term" value="P:telomere maintenance"/>
    <property type="evidence" value="ECO:0007669"/>
    <property type="project" value="TreeGrafter"/>
</dbReference>
<accession>A0AA88KRE5</accession>
<name>A0AA88KRE5_ARTSF</name>
<keyword evidence="4" id="KW-0779">Telomere</keyword>
<organism evidence="9 10">
    <name type="scientific">Artemia franciscana</name>
    <name type="common">Brine shrimp</name>
    <name type="synonym">Artemia sanfranciscana</name>
    <dbReference type="NCBI Taxonomy" id="6661"/>
    <lineage>
        <taxon>Eukaryota</taxon>
        <taxon>Metazoa</taxon>
        <taxon>Ecdysozoa</taxon>
        <taxon>Arthropoda</taxon>
        <taxon>Crustacea</taxon>
        <taxon>Branchiopoda</taxon>
        <taxon>Anostraca</taxon>
        <taxon>Artemiidae</taxon>
        <taxon>Artemia</taxon>
    </lineage>
</organism>
<keyword evidence="10" id="KW-1185">Reference proteome</keyword>
<dbReference type="Proteomes" id="UP001187531">
    <property type="component" value="Unassembled WGS sequence"/>
</dbReference>
<dbReference type="AlphaFoldDB" id="A0AA88KRE5"/>
<feature type="compositionally biased region" description="Basic and acidic residues" evidence="7">
    <location>
        <begin position="660"/>
        <end position="673"/>
    </location>
</feature>
<evidence type="ECO:0000259" key="8">
    <source>
        <dbReference type="Pfam" id="PF12231"/>
    </source>
</evidence>
<feature type="compositionally biased region" description="Basic and acidic residues" evidence="7">
    <location>
        <begin position="858"/>
        <end position="867"/>
    </location>
</feature>
<feature type="compositionally biased region" description="Polar residues" evidence="7">
    <location>
        <begin position="766"/>
        <end position="779"/>
    </location>
</feature>
<evidence type="ECO:0000256" key="7">
    <source>
        <dbReference type="SAM" id="MobiDB-lite"/>
    </source>
</evidence>
<dbReference type="InterPro" id="IPR016024">
    <property type="entry name" value="ARM-type_fold"/>
</dbReference>
<keyword evidence="6" id="KW-0131">Cell cycle</keyword>
<dbReference type="PANTHER" id="PTHR22928:SF3">
    <property type="entry name" value="TELOMERE-ASSOCIATED PROTEIN RIF1"/>
    <property type="match status" value="1"/>
</dbReference>
<reference evidence="9" key="1">
    <citation type="submission" date="2023-07" db="EMBL/GenBank/DDBJ databases">
        <title>Chromosome-level genome assembly of Artemia franciscana.</title>
        <authorList>
            <person name="Jo E."/>
        </authorList>
    </citation>
    <scope>NUCLEOTIDE SEQUENCE</scope>
    <source>
        <tissue evidence="9">Whole body</tissue>
    </source>
</reference>
<feature type="domain" description="Telomere-associated protein Rif1 N-terminal" evidence="8">
    <location>
        <begin position="126"/>
        <end position="222"/>
    </location>
</feature>
<feature type="region of interest" description="Disordered" evidence="7">
    <location>
        <begin position="660"/>
        <end position="1029"/>
    </location>
</feature>
<dbReference type="InterPro" id="IPR022031">
    <property type="entry name" value="Rif1_N"/>
</dbReference>
<evidence type="ECO:0000256" key="3">
    <source>
        <dbReference type="ARBA" id="ARBA00022454"/>
    </source>
</evidence>
<keyword evidence="3" id="KW-0158">Chromosome</keyword>
<comment type="caution">
    <text evidence="9">The sequence shown here is derived from an EMBL/GenBank/DDBJ whole genome shotgun (WGS) entry which is preliminary data.</text>
</comment>
<feature type="compositionally biased region" description="Polar residues" evidence="7">
    <location>
        <begin position="869"/>
        <end position="897"/>
    </location>
</feature>